<proteinExistence type="predicted"/>
<dbReference type="PANTHER" id="PTHR30217:SF10">
    <property type="entry name" value="23S RRNA 5-HYDROXYCYTIDINE C2501 SYNTHASE"/>
    <property type="match status" value="1"/>
</dbReference>
<dbReference type="SUPFAM" id="SSF51395">
    <property type="entry name" value="FMN-linked oxidoreductases"/>
    <property type="match status" value="1"/>
</dbReference>
<reference evidence="2" key="1">
    <citation type="submission" date="2020-10" db="EMBL/GenBank/DDBJ databases">
        <authorList>
            <person name="Gilroy R."/>
        </authorList>
    </citation>
    <scope>NUCLEOTIDE SEQUENCE</scope>
    <source>
        <strain evidence="2">13361</strain>
    </source>
</reference>
<reference evidence="2" key="2">
    <citation type="journal article" date="2021" name="PeerJ">
        <title>Extensive microbial diversity within the chicken gut microbiome revealed by metagenomics and culture.</title>
        <authorList>
            <person name="Gilroy R."/>
            <person name="Ravi A."/>
            <person name="Getino M."/>
            <person name="Pursley I."/>
            <person name="Horton D.L."/>
            <person name="Alikhan N.F."/>
            <person name="Baker D."/>
            <person name="Gharbi K."/>
            <person name="Hall N."/>
            <person name="Watson M."/>
            <person name="Adriaenssens E.M."/>
            <person name="Foster-Nyarko E."/>
            <person name="Jarju S."/>
            <person name="Secka A."/>
            <person name="Antonio M."/>
            <person name="Oren A."/>
            <person name="Chaudhuri R.R."/>
            <person name="La Ragione R."/>
            <person name="Hildebrand F."/>
            <person name="Pallen M.J."/>
        </authorList>
    </citation>
    <scope>NUCLEOTIDE SEQUENCE</scope>
    <source>
        <strain evidence="2">13361</strain>
    </source>
</reference>
<dbReference type="InterPro" id="IPR020988">
    <property type="entry name" value="Pept_U32_collagenase"/>
</dbReference>
<accession>A0A9D0Z451</accession>
<dbReference type="Pfam" id="PF01136">
    <property type="entry name" value="Peptidase_U32"/>
    <property type="match status" value="2"/>
</dbReference>
<dbReference type="Pfam" id="PF12392">
    <property type="entry name" value="DUF3656"/>
    <property type="match status" value="1"/>
</dbReference>
<comment type="caution">
    <text evidence="2">The sequence shown here is derived from an EMBL/GenBank/DDBJ whole genome shotgun (WGS) entry which is preliminary data.</text>
</comment>
<dbReference type="InterPro" id="IPR001539">
    <property type="entry name" value="Peptidase_U32"/>
</dbReference>
<dbReference type="InterPro" id="IPR051454">
    <property type="entry name" value="RNA/ubiquinone_mod_enzymes"/>
</dbReference>
<sequence length="693" mass="76882">MLELLAPAGSMESLRAAVQNGANAVYLGCGIYNARQGAKNFTPQALTEAVKYCHVRDVAVHLTLNTLVSDKETQELVQLIRHAAQSGVDAFIVQDLGVVRLCRQIAPHIPIHGSTQMTIHSLPGVLLCAAWGLSRVVLSRELSREEIRYICQNSPIEIEVFGHGALCMCYSGQCYLSAAIGGRSGNRGRCAQPCRQSYGYGRWQNQYPLSLKDSCLVRELKELEQMGVASLKLEGRMKRPEYVAAVTGIYRKALDTHMVTRDMEKTLLDAFNRQGFTQGYYDGILGGEMFGVREDTRENAALFKELRQTYETGETPLVPIRFQAVVRPGLTQLTVIDPQNRVCTAQGPAPEMARVAELTKEVLIARLTKTGGTPYRCVEAAVEIEPGLSLSASAINGLRRDVLNQLTALRARRDVPALGRPERIPNYRTPQEPPAYNIQVTTKEQITGRLLKMQPNLLYVPLHLLTEDAAFTRDLVGKVRVCPVLPRVVHDGELARLKDQLRSLRALGIREALVGNLGLLLPVRECGMHPRGDFGLNIYNSAALQSIREMELRSQCLSFEMTLPQIRDAQKGLPCEILAYGRLPLMITENCLIRGRTGQCTCHLGSAKLVDKTGSEFPVIRDGNTCRSVLLNGKKLYWLDRQEDLARLGLWAVRLYFTTENPQEVDRVLSACRSGEAMDPGACTRGLYLRGLQ</sequence>
<evidence type="ECO:0000313" key="2">
    <source>
        <dbReference type="EMBL" id="HIQ68649.1"/>
    </source>
</evidence>
<protein>
    <submittedName>
        <fullName evidence="2">U32 family peptidase</fullName>
    </submittedName>
</protein>
<dbReference type="Proteomes" id="UP000886796">
    <property type="component" value="Unassembled WGS sequence"/>
</dbReference>
<dbReference type="EMBL" id="DVFK01000118">
    <property type="protein sequence ID" value="HIQ68649.1"/>
    <property type="molecule type" value="Genomic_DNA"/>
</dbReference>
<dbReference type="AlphaFoldDB" id="A0A9D0Z451"/>
<evidence type="ECO:0000259" key="1">
    <source>
        <dbReference type="Pfam" id="PF12392"/>
    </source>
</evidence>
<feature type="domain" description="Peptidase U32 collagenase" evidence="1">
    <location>
        <begin position="299"/>
        <end position="410"/>
    </location>
</feature>
<evidence type="ECO:0000313" key="3">
    <source>
        <dbReference type="Proteomes" id="UP000886796"/>
    </source>
</evidence>
<name>A0A9D0Z451_9FIRM</name>
<organism evidence="2 3">
    <name type="scientific">Candidatus Faecousia excrementigallinarum</name>
    <dbReference type="NCBI Taxonomy" id="2840806"/>
    <lineage>
        <taxon>Bacteria</taxon>
        <taxon>Bacillati</taxon>
        <taxon>Bacillota</taxon>
        <taxon>Clostridia</taxon>
        <taxon>Eubacteriales</taxon>
        <taxon>Oscillospiraceae</taxon>
        <taxon>Faecousia</taxon>
    </lineage>
</organism>
<gene>
    <name evidence="2" type="ORF">IAB74_09100</name>
</gene>
<dbReference type="PROSITE" id="PS01276">
    <property type="entry name" value="PEPTIDASE_U32"/>
    <property type="match status" value="1"/>
</dbReference>
<dbReference type="PANTHER" id="PTHR30217">
    <property type="entry name" value="PEPTIDASE U32 FAMILY"/>
    <property type="match status" value="1"/>
</dbReference>